<keyword evidence="2" id="KW-1185">Reference proteome</keyword>
<gene>
    <name evidence="1" type="ORF">C5167_025370</name>
</gene>
<name>A0A4Y7JUI7_PAPSO</name>
<dbReference type="AlphaFoldDB" id="A0A4Y7JUI7"/>
<accession>A0A4Y7JUI7</accession>
<reference evidence="1 2" key="1">
    <citation type="journal article" date="2018" name="Science">
        <title>The opium poppy genome and morphinan production.</title>
        <authorList>
            <person name="Guo L."/>
            <person name="Winzer T."/>
            <person name="Yang X."/>
            <person name="Li Y."/>
            <person name="Ning Z."/>
            <person name="He Z."/>
            <person name="Teodor R."/>
            <person name="Lu Y."/>
            <person name="Bowser T.A."/>
            <person name="Graham I.A."/>
            <person name="Ye K."/>
        </authorList>
    </citation>
    <scope>NUCLEOTIDE SEQUENCE [LARGE SCALE GENOMIC DNA]</scope>
    <source>
        <strain evidence="2">cv. HN1</strain>
        <tissue evidence="1">Leaves</tissue>
    </source>
</reference>
<evidence type="ECO:0000313" key="1">
    <source>
        <dbReference type="EMBL" id="RZC63611.1"/>
    </source>
</evidence>
<sequence length="68" mass="7559">MSSVVLQEFGAVHIVEPEVNSQVYPYNGALAKDPPRLLLSQMQQLTKMDSRVLEGTRLQFDLKSAAVL</sequence>
<dbReference type="Gramene" id="RZC63611">
    <property type="protein sequence ID" value="RZC63611"/>
    <property type="gene ID" value="C5167_025370"/>
</dbReference>
<organism evidence="1 2">
    <name type="scientific">Papaver somniferum</name>
    <name type="common">Opium poppy</name>
    <dbReference type="NCBI Taxonomy" id="3469"/>
    <lineage>
        <taxon>Eukaryota</taxon>
        <taxon>Viridiplantae</taxon>
        <taxon>Streptophyta</taxon>
        <taxon>Embryophyta</taxon>
        <taxon>Tracheophyta</taxon>
        <taxon>Spermatophyta</taxon>
        <taxon>Magnoliopsida</taxon>
        <taxon>Ranunculales</taxon>
        <taxon>Papaveraceae</taxon>
        <taxon>Papaveroideae</taxon>
        <taxon>Papaver</taxon>
    </lineage>
</organism>
<dbReference type="Proteomes" id="UP000316621">
    <property type="component" value="Chromosome 5"/>
</dbReference>
<evidence type="ECO:0000313" key="2">
    <source>
        <dbReference type="Proteomes" id="UP000316621"/>
    </source>
</evidence>
<dbReference type="EMBL" id="CM010719">
    <property type="protein sequence ID" value="RZC63611.1"/>
    <property type="molecule type" value="Genomic_DNA"/>
</dbReference>
<protein>
    <submittedName>
        <fullName evidence="1">Uncharacterized protein</fullName>
    </submittedName>
</protein>
<proteinExistence type="predicted"/>